<protein>
    <submittedName>
        <fullName evidence="1">Uncharacterized protein</fullName>
    </submittedName>
</protein>
<evidence type="ECO:0000313" key="2">
    <source>
        <dbReference type="Proteomes" id="UP000000305"/>
    </source>
</evidence>
<dbReference type="AlphaFoldDB" id="E9HY43"/>
<gene>
    <name evidence="1" type="ORF">DAPPUDRAFT_119296</name>
</gene>
<keyword evidence="2" id="KW-1185">Reference proteome</keyword>
<dbReference type="InParanoid" id="E9HY43"/>
<proteinExistence type="predicted"/>
<evidence type="ECO:0000313" key="1">
    <source>
        <dbReference type="EMBL" id="EFX63338.1"/>
    </source>
</evidence>
<organism evidence="1 2">
    <name type="scientific">Daphnia pulex</name>
    <name type="common">Water flea</name>
    <dbReference type="NCBI Taxonomy" id="6669"/>
    <lineage>
        <taxon>Eukaryota</taxon>
        <taxon>Metazoa</taxon>
        <taxon>Ecdysozoa</taxon>
        <taxon>Arthropoda</taxon>
        <taxon>Crustacea</taxon>
        <taxon>Branchiopoda</taxon>
        <taxon>Diplostraca</taxon>
        <taxon>Cladocera</taxon>
        <taxon>Anomopoda</taxon>
        <taxon>Daphniidae</taxon>
        <taxon>Daphnia</taxon>
    </lineage>
</organism>
<accession>E9HY43</accession>
<dbReference type="HOGENOM" id="CLU_1210872_0_0_1"/>
<dbReference type="KEGG" id="dpx:DAPPUDRAFT_119296"/>
<dbReference type="Proteomes" id="UP000000305">
    <property type="component" value="Unassembled WGS sequence"/>
</dbReference>
<dbReference type="EMBL" id="GL733108">
    <property type="protein sequence ID" value="EFX63338.1"/>
    <property type="molecule type" value="Genomic_DNA"/>
</dbReference>
<reference evidence="1 2" key="1">
    <citation type="journal article" date="2011" name="Science">
        <title>The ecoresponsive genome of Daphnia pulex.</title>
        <authorList>
            <person name="Colbourne J.K."/>
            <person name="Pfrender M.E."/>
            <person name="Gilbert D."/>
            <person name="Thomas W.K."/>
            <person name="Tucker A."/>
            <person name="Oakley T.H."/>
            <person name="Tokishita S."/>
            <person name="Aerts A."/>
            <person name="Arnold G.J."/>
            <person name="Basu M.K."/>
            <person name="Bauer D.J."/>
            <person name="Caceres C.E."/>
            <person name="Carmel L."/>
            <person name="Casola C."/>
            <person name="Choi J.H."/>
            <person name="Detter J.C."/>
            <person name="Dong Q."/>
            <person name="Dusheyko S."/>
            <person name="Eads B.D."/>
            <person name="Frohlich T."/>
            <person name="Geiler-Samerotte K.A."/>
            <person name="Gerlach D."/>
            <person name="Hatcher P."/>
            <person name="Jogdeo S."/>
            <person name="Krijgsveld J."/>
            <person name="Kriventseva E.V."/>
            <person name="Kultz D."/>
            <person name="Laforsch C."/>
            <person name="Lindquist E."/>
            <person name="Lopez J."/>
            <person name="Manak J.R."/>
            <person name="Muller J."/>
            <person name="Pangilinan J."/>
            <person name="Patwardhan R.P."/>
            <person name="Pitluck S."/>
            <person name="Pritham E.J."/>
            <person name="Rechtsteiner A."/>
            <person name="Rho M."/>
            <person name="Rogozin I.B."/>
            <person name="Sakarya O."/>
            <person name="Salamov A."/>
            <person name="Schaack S."/>
            <person name="Shapiro H."/>
            <person name="Shiga Y."/>
            <person name="Skalitzky C."/>
            <person name="Smith Z."/>
            <person name="Souvorov A."/>
            <person name="Sung W."/>
            <person name="Tang Z."/>
            <person name="Tsuchiya D."/>
            <person name="Tu H."/>
            <person name="Vos H."/>
            <person name="Wang M."/>
            <person name="Wolf Y.I."/>
            <person name="Yamagata H."/>
            <person name="Yamada T."/>
            <person name="Ye Y."/>
            <person name="Shaw J.R."/>
            <person name="Andrews J."/>
            <person name="Crease T.J."/>
            <person name="Tang H."/>
            <person name="Lucas S.M."/>
            <person name="Robertson H.M."/>
            <person name="Bork P."/>
            <person name="Koonin E.V."/>
            <person name="Zdobnov E.M."/>
            <person name="Grigoriev I.V."/>
            <person name="Lynch M."/>
            <person name="Boore J.L."/>
        </authorList>
    </citation>
    <scope>NUCLEOTIDE SEQUENCE [LARGE SCALE GENOMIC DNA]</scope>
</reference>
<sequence length="229" mass="25129">MTTLYGLLLRDISISLGADQTLEGKPNIAGFILCMPLFFMEYTHLIWISFLVKVGSTSHRQSRQIDKGLGLAGKNSLFSVKQLIDKILVYVLKKQDLKFASSVGFLKLRAQRLNSGGSSRRTCFPTLNANHILPVQISREEGGSSPCSNVLAKPTLVSWAPLIDDPNTSDDGIEQVPINGFSDQEAMVETVALILSGWKLPGEFSLTKEFRLKLGKLLLAGNRNSTFTA</sequence>
<name>E9HY43_DAPPU</name>